<dbReference type="Proteomes" id="UP000027138">
    <property type="component" value="Unassembled WGS sequence"/>
</dbReference>
<dbReference type="InterPro" id="IPR014002">
    <property type="entry name" value="Agenet_dom_plant"/>
</dbReference>
<protein>
    <recommendedName>
        <fullName evidence="1">Agenet domain-containing protein</fullName>
    </recommendedName>
</protein>
<organism evidence="2 3">
    <name type="scientific">Jatropha curcas</name>
    <name type="common">Barbados nut</name>
    <dbReference type="NCBI Taxonomy" id="180498"/>
    <lineage>
        <taxon>Eukaryota</taxon>
        <taxon>Viridiplantae</taxon>
        <taxon>Streptophyta</taxon>
        <taxon>Embryophyta</taxon>
        <taxon>Tracheophyta</taxon>
        <taxon>Spermatophyta</taxon>
        <taxon>Magnoliopsida</taxon>
        <taxon>eudicotyledons</taxon>
        <taxon>Gunneridae</taxon>
        <taxon>Pentapetalae</taxon>
        <taxon>rosids</taxon>
        <taxon>fabids</taxon>
        <taxon>Malpighiales</taxon>
        <taxon>Euphorbiaceae</taxon>
        <taxon>Crotonoideae</taxon>
        <taxon>Jatropheae</taxon>
        <taxon>Jatropha</taxon>
    </lineage>
</organism>
<dbReference type="PANTHER" id="PTHR31917">
    <property type="entry name" value="AGENET DOMAIN-CONTAINING PROTEIN-RELATED"/>
    <property type="match status" value="1"/>
</dbReference>
<dbReference type="AlphaFoldDB" id="A0A067L608"/>
<name>A0A067L608_JATCU</name>
<evidence type="ECO:0000313" key="3">
    <source>
        <dbReference type="Proteomes" id="UP000027138"/>
    </source>
</evidence>
<dbReference type="OrthoDB" id="938602at2759"/>
<sequence length="138" mass="16308">MKFLKNQKVEVCSKEEGFVGSFYEATILNPIYDNKQVFYEVEYKNLVEEKNENKPLVEKVRHDEVRPLPPPVVNERGYLVDELVEVFDNDGWWFGTITGKTGCCYSVYFPTTGDHMEYHVSCLRPHQDWVQDKWTSYK</sequence>
<keyword evidence="3" id="KW-1185">Reference proteome</keyword>
<feature type="domain" description="Agenet" evidence="1">
    <location>
        <begin position="76"/>
        <end position="131"/>
    </location>
</feature>
<dbReference type="Pfam" id="PF05641">
    <property type="entry name" value="Agenet"/>
    <property type="match status" value="2"/>
</dbReference>
<gene>
    <name evidence="2" type="ORF">JCGZ_02554</name>
</gene>
<evidence type="ECO:0000259" key="1">
    <source>
        <dbReference type="SMART" id="SM00743"/>
    </source>
</evidence>
<dbReference type="STRING" id="180498.A0A067L608"/>
<dbReference type="InterPro" id="IPR008395">
    <property type="entry name" value="Agenet-like_dom"/>
</dbReference>
<accession>A0A067L608</accession>
<dbReference type="CDD" id="cd20405">
    <property type="entry name" value="Tudor_Agenet_AtDUF_rpt1_3"/>
    <property type="match status" value="1"/>
</dbReference>
<dbReference type="CDD" id="cd20406">
    <property type="entry name" value="Tudor_Agenet_AtDUF_rpt2_4"/>
    <property type="match status" value="1"/>
</dbReference>
<dbReference type="EMBL" id="KK914347">
    <property type="protein sequence ID" value="KDP39534.1"/>
    <property type="molecule type" value="Genomic_DNA"/>
</dbReference>
<reference evidence="2 3" key="1">
    <citation type="journal article" date="2014" name="PLoS ONE">
        <title>Global Analysis of Gene Expression Profiles in Physic Nut (Jatropha curcas L.) Seedlings Exposed to Salt Stress.</title>
        <authorList>
            <person name="Zhang L."/>
            <person name="Zhang C."/>
            <person name="Wu P."/>
            <person name="Chen Y."/>
            <person name="Li M."/>
            <person name="Jiang H."/>
            <person name="Wu G."/>
        </authorList>
    </citation>
    <scope>NUCLEOTIDE SEQUENCE [LARGE SCALE GENOMIC DNA]</scope>
    <source>
        <strain evidence="3">cv. GZQX0401</strain>
        <tissue evidence="2">Young leaves</tissue>
    </source>
</reference>
<feature type="domain" description="Agenet" evidence="1">
    <location>
        <begin position="1"/>
        <end position="73"/>
    </location>
</feature>
<dbReference type="PANTHER" id="PTHR31917:SF148">
    <property type="entry name" value="DUF724 DOMAIN-CONTAINING PROTEIN 2"/>
    <property type="match status" value="1"/>
</dbReference>
<dbReference type="SMART" id="SM00743">
    <property type="entry name" value="Agenet"/>
    <property type="match status" value="2"/>
</dbReference>
<evidence type="ECO:0000313" key="2">
    <source>
        <dbReference type="EMBL" id="KDP39534.1"/>
    </source>
</evidence>
<proteinExistence type="predicted"/>